<dbReference type="EMBL" id="LR134495">
    <property type="protein sequence ID" value="VEI76555.1"/>
    <property type="molecule type" value="Genomic_DNA"/>
</dbReference>
<protein>
    <recommendedName>
        <fullName evidence="4">DUF3566 domain-containing protein</fullName>
    </recommendedName>
</protein>
<dbReference type="RefSeq" id="WP_126301682.1">
    <property type="nucleotide sequence ID" value="NZ_LR134495.1"/>
</dbReference>
<feature type="transmembrane region" description="Helical" evidence="1">
    <location>
        <begin position="16"/>
        <end position="40"/>
    </location>
</feature>
<dbReference type="AlphaFoldDB" id="A0A3S4WYF1"/>
<keyword evidence="1" id="KW-0472">Membrane</keyword>
<evidence type="ECO:0000313" key="2">
    <source>
        <dbReference type="EMBL" id="VEI76555.1"/>
    </source>
</evidence>
<sequence>MEIFVKKISKLTLLKIYFIGLFIPLFLFGLICGILSFFGYTTVTIDGNIVTGFEGLCYGILLGVGVSLNFTLLVWLLSLFGLWIYSLMSPLKIKLVEYKE</sequence>
<evidence type="ECO:0000313" key="3">
    <source>
        <dbReference type="Proteomes" id="UP000271188"/>
    </source>
</evidence>
<feature type="transmembrane region" description="Helical" evidence="1">
    <location>
        <begin position="60"/>
        <end position="85"/>
    </location>
</feature>
<accession>A0A3S4WYF1</accession>
<name>A0A3S4WYF1_MANHA</name>
<dbReference type="Proteomes" id="UP000271188">
    <property type="component" value="Chromosome"/>
</dbReference>
<keyword evidence="1" id="KW-0812">Transmembrane</keyword>
<proteinExistence type="predicted"/>
<keyword evidence="1" id="KW-1133">Transmembrane helix</keyword>
<evidence type="ECO:0000256" key="1">
    <source>
        <dbReference type="SAM" id="Phobius"/>
    </source>
</evidence>
<evidence type="ECO:0008006" key="4">
    <source>
        <dbReference type="Google" id="ProtNLM"/>
    </source>
</evidence>
<reference evidence="2" key="1">
    <citation type="submission" date="2018-12" db="EMBL/GenBank/DDBJ databases">
        <authorList>
            <consortium name="Pathogen Informatics"/>
        </authorList>
    </citation>
    <scope>NUCLEOTIDE SEQUENCE [LARGE SCALE GENOMIC DNA]</scope>
    <source>
        <strain evidence="2">NCTC10643</strain>
    </source>
</reference>
<gene>
    <name evidence="2" type="ORF">NCTC10643_00910</name>
</gene>
<organism evidence="2 3">
    <name type="scientific">Mannheimia haemolytica</name>
    <name type="common">Pasteurella haemolytica</name>
    <dbReference type="NCBI Taxonomy" id="75985"/>
    <lineage>
        <taxon>Bacteria</taxon>
        <taxon>Pseudomonadati</taxon>
        <taxon>Pseudomonadota</taxon>
        <taxon>Gammaproteobacteria</taxon>
        <taxon>Pasteurellales</taxon>
        <taxon>Pasteurellaceae</taxon>
        <taxon>Mannheimia</taxon>
    </lineage>
</organism>